<feature type="binding site" evidence="15">
    <location>
        <position position="112"/>
    </location>
    <ligand>
        <name>S-adenosyl-L-methionine</name>
        <dbReference type="ChEBI" id="CHEBI:59789"/>
    </ligand>
</feature>
<dbReference type="PANTHER" id="PTHR46417:SF1">
    <property type="entry name" value="TRNA (GUANINE-N(1)-)-METHYLTRANSFERASE"/>
    <property type="match status" value="1"/>
</dbReference>
<keyword evidence="10 15" id="KW-0949">S-adenosyl-L-methionine</keyword>
<keyword evidence="7 15" id="KW-0963">Cytoplasm</keyword>
<evidence type="ECO:0000256" key="1">
    <source>
        <dbReference type="ARBA" id="ARBA00002634"/>
    </source>
</evidence>
<evidence type="ECO:0000256" key="9">
    <source>
        <dbReference type="ARBA" id="ARBA00022679"/>
    </source>
</evidence>
<comment type="subunit">
    <text evidence="4 15">Homodimer.</text>
</comment>
<comment type="similarity">
    <text evidence="3 15">Belongs to the RNA methyltransferase TrmD family.</text>
</comment>
<dbReference type="GO" id="GO:0016747">
    <property type="term" value="F:acyltransferase activity, transferring groups other than amino-acyl groups"/>
    <property type="evidence" value="ECO:0007669"/>
    <property type="project" value="InterPro"/>
</dbReference>
<dbReference type="NCBIfam" id="NF000648">
    <property type="entry name" value="PRK00026.1"/>
    <property type="match status" value="1"/>
</dbReference>
<dbReference type="PANTHER" id="PTHR46417">
    <property type="entry name" value="TRNA (GUANINE-N(1)-)-METHYLTRANSFERASE"/>
    <property type="match status" value="1"/>
</dbReference>
<evidence type="ECO:0000256" key="14">
    <source>
        <dbReference type="ARBA" id="ARBA00047783"/>
    </source>
</evidence>
<dbReference type="InterPro" id="IPR023148">
    <property type="entry name" value="tRNA_m1G_MeTrfase_C_sf"/>
</dbReference>
<evidence type="ECO:0000313" key="18">
    <source>
        <dbReference type="Proteomes" id="UP000293036"/>
    </source>
</evidence>
<evidence type="ECO:0000256" key="15">
    <source>
        <dbReference type="HAMAP-Rule" id="MF_00605"/>
    </source>
</evidence>
<gene>
    <name evidence="15 17" type="primary">trmD</name>
    <name evidence="17" type="ORF">EZJ44_07800</name>
</gene>
<dbReference type="InterPro" id="IPR029026">
    <property type="entry name" value="tRNA_m1G_MTases_N"/>
</dbReference>
<dbReference type="HAMAP" id="MF_00605">
    <property type="entry name" value="TrmD"/>
    <property type="match status" value="1"/>
</dbReference>
<dbReference type="SUPFAM" id="SSF55729">
    <property type="entry name" value="Acyl-CoA N-acyltransferases (Nat)"/>
    <property type="match status" value="1"/>
</dbReference>
<keyword evidence="18" id="KW-1185">Reference proteome</keyword>
<comment type="subcellular location">
    <subcellularLocation>
        <location evidence="2 15">Cytoplasm</location>
    </subcellularLocation>
</comment>
<comment type="function">
    <text evidence="1 15">Specifically methylates guanosine-37 in various tRNAs.</text>
</comment>
<name>A0A4Q9UZ88_9ACTO</name>
<keyword evidence="9 15" id="KW-0808">Transferase</keyword>
<dbReference type="RefSeq" id="WP_131282068.1">
    <property type="nucleotide sequence ID" value="NZ_JBHSLR010000005.1"/>
</dbReference>
<dbReference type="InterPro" id="IPR002649">
    <property type="entry name" value="tRNA_m1G_MeTrfase_TrmD"/>
</dbReference>
<dbReference type="GO" id="GO:0002939">
    <property type="term" value="P:tRNA N1-guanine methylation"/>
    <property type="evidence" value="ECO:0007669"/>
    <property type="project" value="TreeGrafter"/>
</dbReference>
<dbReference type="InterPro" id="IPR029028">
    <property type="entry name" value="Alpha/beta_knot_MTases"/>
</dbReference>
<evidence type="ECO:0000256" key="5">
    <source>
        <dbReference type="ARBA" id="ARBA00012807"/>
    </source>
</evidence>
<dbReference type="CDD" id="cd18080">
    <property type="entry name" value="TrmD-like"/>
    <property type="match status" value="1"/>
</dbReference>
<dbReference type="Gene3D" id="3.40.1280.10">
    <property type="match status" value="1"/>
</dbReference>
<dbReference type="InterPro" id="IPR016009">
    <property type="entry name" value="tRNA_MeTrfase_TRMD/TRM10"/>
</dbReference>
<keyword evidence="8 15" id="KW-0489">Methyltransferase</keyword>
<dbReference type="InterPro" id="IPR016181">
    <property type="entry name" value="Acyl_CoA_acyltransferase"/>
</dbReference>
<dbReference type="InterPro" id="IPR000182">
    <property type="entry name" value="GNAT_dom"/>
</dbReference>
<feature type="domain" description="N-acetyltransferase" evidence="16">
    <location>
        <begin position="263"/>
        <end position="479"/>
    </location>
</feature>
<comment type="catalytic activity">
    <reaction evidence="14 15">
        <text>guanosine(37) in tRNA + S-adenosyl-L-methionine = N(1)-methylguanosine(37) in tRNA + S-adenosyl-L-homocysteine + H(+)</text>
        <dbReference type="Rhea" id="RHEA:36899"/>
        <dbReference type="Rhea" id="RHEA-COMP:10145"/>
        <dbReference type="Rhea" id="RHEA-COMP:10147"/>
        <dbReference type="ChEBI" id="CHEBI:15378"/>
        <dbReference type="ChEBI" id="CHEBI:57856"/>
        <dbReference type="ChEBI" id="CHEBI:59789"/>
        <dbReference type="ChEBI" id="CHEBI:73542"/>
        <dbReference type="ChEBI" id="CHEBI:74269"/>
        <dbReference type="EC" id="2.1.1.228"/>
    </reaction>
</comment>
<organism evidence="17 18">
    <name type="scientific">Arcanobacterium bovis</name>
    <dbReference type="NCBI Taxonomy" id="2529275"/>
    <lineage>
        <taxon>Bacteria</taxon>
        <taxon>Bacillati</taxon>
        <taxon>Actinomycetota</taxon>
        <taxon>Actinomycetes</taxon>
        <taxon>Actinomycetales</taxon>
        <taxon>Actinomycetaceae</taxon>
        <taxon>Arcanobacterium</taxon>
    </lineage>
</organism>
<dbReference type="Pfam" id="PF01746">
    <property type="entry name" value="tRNA_m1G_MT"/>
    <property type="match status" value="1"/>
</dbReference>
<accession>A0A4Q9UZ88</accession>
<evidence type="ECO:0000259" key="16">
    <source>
        <dbReference type="PROSITE" id="PS51186"/>
    </source>
</evidence>
<evidence type="ECO:0000256" key="8">
    <source>
        <dbReference type="ARBA" id="ARBA00022603"/>
    </source>
</evidence>
<evidence type="ECO:0000256" key="7">
    <source>
        <dbReference type="ARBA" id="ARBA00022490"/>
    </source>
</evidence>
<evidence type="ECO:0000256" key="4">
    <source>
        <dbReference type="ARBA" id="ARBA00011738"/>
    </source>
</evidence>
<dbReference type="SUPFAM" id="SSF75217">
    <property type="entry name" value="alpha/beta knot"/>
    <property type="match status" value="1"/>
</dbReference>
<feature type="binding site" evidence="15">
    <location>
        <begin position="138"/>
        <end position="143"/>
    </location>
    <ligand>
        <name>S-adenosyl-L-methionine</name>
        <dbReference type="ChEBI" id="CHEBI:59789"/>
    </ligand>
</feature>
<sequence>MHFDIISAFPEFFDVLQLSLVGKAQQRGIISTEIHDIRDWTQDIHRTVDDSPFGGGAGMVMKPDVWAQAIDAAIDKISAPTVLAIPTPSGIPLTQRHCERLANVEHIILACGRYEGIDSRIAQYYSARADVEVFEFSLGDYVLNGGEVASVALVEAVSRLVPGMVGNPQSLAEESHSEAGLLEYPVYTRPADFRGIAVPEVLTSGNHQAVHRWRRDRSLERTAQRRPDMIAQLKATQLDKGDLEELARWGWFCAQDGEHVEKLVFRAARTDDVVALAEFARRTFVDACPPSIAERERENFIEKNLSAEQFSTYVADEDTYSVLLAEDSSAQIAGYMLYEHGDLTAQIAAGAPQGFVIDGVPFDGRFIYMSKAYVDQRWRSRYVFSTLFEFSVQSLRAKLGVDALLDKSGVDGDAGECSTHQDCESVSVPKPWCIWLGTHEHNRRAQKAYRKLGFVRAGKREFRVGDTINNDVTMVRPLNVAK</sequence>
<evidence type="ECO:0000256" key="2">
    <source>
        <dbReference type="ARBA" id="ARBA00004496"/>
    </source>
</evidence>
<dbReference type="EC" id="2.1.1.228" evidence="5 15"/>
<dbReference type="Gene3D" id="1.10.1270.20">
    <property type="entry name" value="tRNA(m1g37)methyltransferase, domain 2"/>
    <property type="match status" value="1"/>
</dbReference>
<dbReference type="Gene3D" id="3.40.630.30">
    <property type="match status" value="1"/>
</dbReference>
<evidence type="ECO:0000256" key="3">
    <source>
        <dbReference type="ARBA" id="ARBA00007630"/>
    </source>
</evidence>
<dbReference type="GO" id="GO:0005829">
    <property type="term" value="C:cytosol"/>
    <property type="evidence" value="ECO:0007669"/>
    <property type="project" value="TreeGrafter"/>
</dbReference>
<reference evidence="17 18" key="1">
    <citation type="submission" date="2019-02" db="EMBL/GenBank/DDBJ databases">
        <title>Arcanobacterium bovis sp. nov., isolated from the milk of a cow with mastitis.</title>
        <authorList>
            <person name="Sammra O."/>
            <person name="Foster G."/>
            <person name="Hassan A."/>
            <person name="Alssahen M."/>
            <person name="Laemmler C."/>
            <person name="Borowiak M."/>
            <person name="Malorny B."/>
            <person name="Abdulmawjood A."/>
        </authorList>
    </citation>
    <scope>NUCLEOTIDE SEQUENCE [LARGE SCALE GENOMIC DNA]</scope>
    <source>
        <strain evidence="17 18">C605018/01/1</strain>
    </source>
</reference>
<dbReference type="OrthoDB" id="9807416at2"/>
<dbReference type="EMBL" id="SJDT01000006">
    <property type="protein sequence ID" value="TBW20981.1"/>
    <property type="molecule type" value="Genomic_DNA"/>
</dbReference>
<dbReference type="GO" id="GO:0052906">
    <property type="term" value="F:tRNA (guanine(37)-N1)-methyltransferase activity"/>
    <property type="evidence" value="ECO:0007669"/>
    <property type="project" value="UniProtKB-UniRule"/>
</dbReference>
<keyword evidence="11 15" id="KW-0819">tRNA processing</keyword>
<dbReference type="Proteomes" id="UP000293036">
    <property type="component" value="Unassembled WGS sequence"/>
</dbReference>
<evidence type="ECO:0000256" key="12">
    <source>
        <dbReference type="ARBA" id="ARBA00029736"/>
    </source>
</evidence>
<dbReference type="PROSITE" id="PS51186">
    <property type="entry name" value="GNAT"/>
    <property type="match status" value="1"/>
</dbReference>
<evidence type="ECO:0000256" key="11">
    <source>
        <dbReference type="ARBA" id="ARBA00022694"/>
    </source>
</evidence>
<evidence type="ECO:0000256" key="13">
    <source>
        <dbReference type="ARBA" id="ARBA00033392"/>
    </source>
</evidence>
<comment type="caution">
    <text evidence="17">The sequence shown here is derived from an EMBL/GenBank/DDBJ whole genome shotgun (WGS) entry which is preliminary data.</text>
</comment>
<dbReference type="AlphaFoldDB" id="A0A4Q9UZ88"/>
<dbReference type="NCBIfam" id="TIGR00088">
    <property type="entry name" value="trmD"/>
    <property type="match status" value="1"/>
</dbReference>
<protein>
    <recommendedName>
        <fullName evidence="6 15">tRNA (guanine-N(1)-)-methyltransferase</fullName>
        <ecNumber evidence="5 15">2.1.1.228</ecNumber>
    </recommendedName>
    <alternativeName>
        <fullName evidence="12 15">M1G-methyltransferase</fullName>
    </alternativeName>
    <alternativeName>
        <fullName evidence="13 15">tRNA [GM37] methyltransferase</fullName>
    </alternativeName>
</protein>
<evidence type="ECO:0000256" key="10">
    <source>
        <dbReference type="ARBA" id="ARBA00022691"/>
    </source>
</evidence>
<evidence type="ECO:0000256" key="6">
    <source>
        <dbReference type="ARBA" id="ARBA00014679"/>
    </source>
</evidence>
<evidence type="ECO:0000313" key="17">
    <source>
        <dbReference type="EMBL" id="TBW20981.1"/>
    </source>
</evidence>
<proteinExistence type="inferred from homology"/>